<dbReference type="AlphaFoldDB" id="A0A2G3DYB6"/>
<comment type="similarity">
    <text evidence="1">Belongs to the peptidase C40 family.</text>
</comment>
<dbReference type="GO" id="GO:0006508">
    <property type="term" value="P:proteolysis"/>
    <property type="evidence" value="ECO:0007669"/>
    <property type="project" value="UniProtKB-KW"/>
</dbReference>
<sequence length="241" mass="26272">MSNITGQGLASYAESKKGTPYFYGSKMKVLTEDFMKSMHAAYPSVVTVAYMALARAKKQVGKVNVDCSGLISAYTLHVLGSAQLYSQAYARLPISTWKQWAVGVVVWRSGHVGVYLGNGKVAEAKGINYGVVITDIEKGSWKYGLTFSWIDYTITTPVASNVITYKIANPYTEPTRTLKKGCTGQDVKWLQYELVEAGYTLTIDGDFGSKTNKALLAFKKSAKLEQDGKCGPATRKALKAS</sequence>
<comment type="caution">
    <text evidence="7">The sequence shown here is derived from an EMBL/GenBank/DDBJ whole genome shotgun (WGS) entry which is preliminary data.</text>
</comment>
<evidence type="ECO:0000256" key="2">
    <source>
        <dbReference type="ARBA" id="ARBA00022670"/>
    </source>
</evidence>
<dbReference type="Proteomes" id="UP000225889">
    <property type="component" value="Unassembled WGS sequence"/>
</dbReference>
<keyword evidence="2" id="KW-0645">Protease</keyword>
<evidence type="ECO:0000313" key="8">
    <source>
        <dbReference type="Proteomes" id="UP000225889"/>
    </source>
</evidence>
<dbReference type="InterPro" id="IPR000064">
    <property type="entry name" value="NLP_P60_dom"/>
</dbReference>
<dbReference type="InterPro" id="IPR036366">
    <property type="entry name" value="PGBDSf"/>
</dbReference>
<dbReference type="Gene3D" id="3.90.1720.10">
    <property type="entry name" value="endopeptidase domain like (from Nostoc punctiforme)"/>
    <property type="match status" value="1"/>
</dbReference>
<evidence type="ECO:0008006" key="9">
    <source>
        <dbReference type="Google" id="ProtNLM"/>
    </source>
</evidence>
<keyword evidence="4" id="KW-0788">Thiol protease</keyword>
<reference evidence="7 8" key="2">
    <citation type="submission" date="2017-10" db="EMBL/GenBank/DDBJ databases">
        <authorList>
            <person name="Banno H."/>
            <person name="Chua N.-H."/>
        </authorList>
    </citation>
    <scope>NUCLEOTIDE SEQUENCE [LARGE SCALE GENOMIC DNA]</scope>
    <source>
        <strain evidence="7 8">JK626</strain>
    </source>
</reference>
<dbReference type="SUPFAM" id="SSF54001">
    <property type="entry name" value="Cysteine proteinases"/>
    <property type="match status" value="1"/>
</dbReference>
<accession>A0A2G3DYB6</accession>
<evidence type="ECO:0000313" key="7">
    <source>
        <dbReference type="EMBL" id="PHU35994.1"/>
    </source>
</evidence>
<feature type="domain" description="NlpC/P60" evidence="5">
    <location>
        <begin position="63"/>
        <end position="145"/>
    </location>
</feature>
<dbReference type="GO" id="GO:0008234">
    <property type="term" value="F:cysteine-type peptidase activity"/>
    <property type="evidence" value="ECO:0007669"/>
    <property type="project" value="UniProtKB-KW"/>
</dbReference>
<dbReference type="Pfam" id="PF00877">
    <property type="entry name" value="NLPC_P60"/>
    <property type="match status" value="1"/>
</dbReference>
<evidence type="ECO:0000256" key="3">
    <source>
        <dbReference type="ARBA" id="ARBA00022801"/>
    </source>
</evidence>
<gene>
    <name evidence="7" type="ORF">CSX01_01815</name>
</gene>
<protein>
    <recommendedName>
        <fullName evidence="9">Peptidoglycan binding-like domain-containing protein</fullName>
    </recommendedName>
</protein>
<evidence type="ECO:0000259" key="6">
    <source>
        <dbReference type="Pfam" id="PF01471"/>
    </source>
</evidence>
<dbReference type="EMBL" id="PDYF01000007">
    <property type="protein sequence ID" value="PHU35994.1"/>
    <property type="molecule type" value="Genomic_DNA"/>
</dbReference>
<dbReference type="InterPro" id="IPR002477">
    <property type="entry name" value="Peptidoglycan-bd-like"/>
</dbReference>
<dbReference type="RefSeq" id="WP_099391213.1">
    <property type="nucleotide sequence ID" value="NZ_PDYF01000007.1"/>
</dbReference>
<proteinExistence type="inferred from homology"/>
<dbReference type="InterPro" id="IPR036365">
    <property type="entry name" value="PGBD-like_sf"/>
</dbReference>
<reference evidence="7 8" key="1">
    <citation type="submission" date="2017-10" db="EMBL/GenBank/DDBJ databases">
        <title>Resolving the taxonomy of Roseburia spp., Eubacterium rectale and Agathobacter spp. through phylogenomic analysis.</title>
        <authorList>
            <person name="Sheridan P.O."/>
            <person name="Walker A.W."/>
            <person name="Duncan S.H."/>
            <person name="Scott K.P."/>
            <person name="Toole P.W.O."/>
            <person name="Luis P."/>
            <person name="Flint H.J."/>
        </authorList>
    </citation>
    <scope>NUCLEOTIDE SEQUENCE [LARGE SCALE GENOMIC DNA]</scope>
    <source>
        <strain evidence="7 8">JK626</strain>
    </source>
</reference>
<dbReference type="Pfam" id="PF01471">
    <property type="entry name" value="PG_binding_1"/>
    <property type="match status" value="1"/>
</dbReference>
<dbReference type="SUPFAM" id="SSF47090">
    <property type="entry name" value="PGBD-like"/>
    <property type="match status" value="1"/>
</dbReference>
<organism evidence="7 8">
    <name type="scientific">Pseudobutyrivibrio ruminis</name>
    <dbReference type="NCBI Taxonomy" id="46206"/>
    <lineage>
        <taxon>Bacteria</taxon>
        <taxon>Bacillati</taxon>
        <taxon>Bacillota</taxon>
        <taxon>Clostridia</taxon>
        <taxon>Lachnospirales</taxon>
        <taxon>Lachnospiraceae</taxon>
        <taxon>Pseudobutyrivibrio</taxon>
    </lineage>
</organism>
<keyword evidence="3" id="KW-0378">Hydrolase</keyword>
<evidence type="ECO:0000256" key="4">
    <source>
        <dbReference type="ARBA" id="ARBA00022807"/>
    </source>
</evidence>
<evidence type="ECO:0000259" key="5">
    <source>
        <dbReference type="Pfam" id="PF00877"/>
    </source>
</evidence>
<dbReference type="Gene3D" id="1.10.101.10">
    <property type="entry name" value="PGBD-like superfamily/PGBD"/>
    <property type="match status" value="1"/>
</dbReference>
<name>A0A2G3DYB6_9FIRM</name>
<evidence type="ECO:0000256" key="1">
    <source>
        <dbReference type="ARBA" id="ARBA00007074"/>
    </source>
</evidence>
<dbReference type="InterPro" id="IPR038765">
    <property type="entry name" value="Papain-like_cys_pep_sf"/>
</dbReference>
<feature type="domain" description="Peptidoglycan binding-like" evidence="6">
    <location>
        <begin position="183"/>
        <end position="238"/>
    </location>
</feature>